<dbReference type="STRING" id="4781.A0A0P1AEI0"/>
<dbReference type="GO" id="GO:0032259">
    <property type="term" value="P:methylation"/>
    <property type="evidence" value="ECO:0007669"/>
    <property type="project" value="UniProtKB-KW"/>
</dbReference>
<reference evidence="2" key="1">
    <citation type="submission" date="2014-09" db="EMBL/GenBank/DDBJ databases">
        <authorList>
            <person name="Sharma Rahul"/>
            <person name="Thines Marco"/>
        </authorList>
    </citation>
    <scope>NUCLEOTIDE SEQUENCE [LARGE SCALE GENOMIC DNA]</scope>
</reference>
<evidence type="ECO:0000313" key="1">
    <source>
        <dbReference type="EMBL" id="CEG39061.1"/>
    </source>
</evidence>
<sequence length="265" mass="30040">MENNGKLRIFRFVHCNKTTYNAHNGKSLIDAAVAPKRQCVDKPSVIQVRLAEHICDLDEAKTTNDNYYGLFVWPSALLLSQFISTESRWLCRDKTILELGCGIGLPSILSGLCGAARIYLTDRIDASDIQRNADTNIKLNGLEDRAQYLPLSWGDMHVSEEIISVFQTIQVVLAADCFYQSEEFEKVIATVALILRCSASLTCSFYFSYHLRSINRSIAFLLSRWKLIAQSIDKNAYVNDLIKIGDYPAKDFDSIYLYEVKRAIE</sequence>
<name>A0A0P1AEI0_PLAHL</name>
<accession>A0A0P1AEI0</accession>
<dbReference type="Gene3D" id="3.40.50.150">
    <property type="entry name" value="Vaccinia Virus protein VP39"/>
    <property type="match status" value="1"/>
</dbReference>
<dbReference type="CDD" id="cd02440">
    <property type="entry name" value="AdoMet_MTases"/>
    <property type="match status" value="1"/>
</dbReference>
<dbReference type="OrthoDB" id="407325at2759"/>
<dbReference type="PANTHER" id="PTHR14614">
    <property type="entry name" value="HEPATOCELLULAR CARCINOMA-ASSOCIATED ANTIGEN"/>
    <property type="match status" value="1"/>
</dbReference>
<dbReference type="AlphaFoldDB" id="A0A0P1AEI0"/>
<dbReference type="InterPro" id="IPR029063">
    <property type="entry name" value="SAM-dependent_MTases_sf"/>
</dbReference>
<dbReference type="Pfam" id="PF10294">
    <property type="entry name" value="Methyltransf_16"/>
    <property type="match status" value="1"/>
</dbReference>
<dbReference type="GO" id="GO:0005634">
    <property type="term" value="C:nucleus"/>
    <property type="evidence" value="ECO:0007669"/>
    <property type="project" value="TreeGrafter"/>
</dbReference>
<dbReference type="SUPFAM" id="SSF53335">
    <property type="entry name" value="S-adenosyl-L-methionine-dependent methyltransferases"/>
    <property type="match status" value="1"/>
</dbReference>
<organism evidence="1 2">
    <name type="scientific">Plasmopara halstedii</name>
    <name type="common">Downy mildew of sunflower</name>
    <dbReference type="NCBI Taxonomy" id="4781"/>
    <lineage>
        <taxon>Eukaryota</taxon>
        <taxon>Sar</taxon>
        <taxon>Stramenopiles</taxon>
        <taxon>Oomycota</taxon>
        <taxon>Peronosporomycetes</taxon>
        <taxon>Peronosporales</taxon>
        <taxon>Peronosporaceae</taxon>
        <taxon>Plasmopara</taxon>
    </lineage>
</organism>
<protein>
    <submittedName>
        <fullName evidence="1">Putative N2,N2-dimethylguanosine tRNA methyltransferase</fullName>
    </submittedName>
</protein>
<dbReference type="PANTHER" id="PTHR14614:SF165">
    <property type="entry name" value="FAM86 N-TERMINAL DOMAIN-CONTAINING PROTEIN"/>
    <property type="match status" value="1"/>
</dbReference>
<dbReference type="RefSeq" id="XP_024575430.1">
    <property type="nucleotide sequence ID" value="XM_024724566.1"/>
</dbReference>
<dbReference type="OMA" id="VIGITWG"/>
<dbReference type="EMBL" id="CCYD01000349">
    <property type="protein sequence ID" value="CEG39061.1"/>
    <property type="molecule type" value="Genomic_DNA"/>
</dbReference>
<keyword evidence="1" id="KW-0489">Methyltransferase</keyword>
<dbReference type="GeneID" id="36404179"/>
<proteinExistence type="predicted"/>
<keyword evidence="2" id="KW-1185">Reference proteome</keyword>
<dbReference type="GO" id="GO:0005737">
    <property type="term" value="C:cytoplasm"/>
    <property type="evidence" value="ECO:0007669"/>
    <property type="project" value="TreeGrafter"/>
</dbReference>
<evidence type="ECO:0000313" key="2">
    <source>
        <dbReference type="Proteomes" id="UP000054928"/>
    </source>
</evidence>
<keyword evidence="1" id="KW-0808">Transferase</keyword>
<dbReference type="Proteomes" id="UP000054928">
    <property type="component" value="Unassembled WGS sequence"/>
</dbReference>
<dbReference type="InterPro" id="IPR019410">
    <property type="entry name" value="Methyltransf_16"/>
</dbReference>
<dbReference type="GO" id="GO:0008168">
    <property type="term" value="F:methyltransferase activity"/>
    <property type="evidence" value="ECO:0007669"/>
    <property type="project" value="UniProtKB-KW"/>
</dbReference>